<evidence type="ECO:0000256" key="1">
    <source>
        <dbReference type="SAM" id="MobiDB-lite"/>
    </source>
</evidence>
<dbReference type="Proteomes" id="UP000031056">
    <property type="component" value="Unassembled WGS sequence"/>
</dbReference>
<evidence type="ECO:0000313" key="2">
    <source>
        <dbReference type="EMBL" id="KHN70361.1"/>
    </source>
</evidence>
<dbReference type="HOGENOM" id="CLU_1948794_0_0_1"/>
<dbReference type="STRING" id="1354746.A0A0B2UH22"/>
<dbReference type="InterPro" id="IPR037177">
    <property type="entry name" value="DLC_sf"/>
</dbReference>
<dbReference type="SUPFAM" id="SSF54648">
    <property type="entry name" value="DLC"/>
    <property type="match status" value="1"/>
</dbReference>
<reference evidence="2 3" key="1">
    <citation type="journal article" date="2014" name="MBio">
        <title>The Ordospora colligata genome; evolution of extreme reduction in microsporidia and host-to-parasite horizontal gene transfer.</title>
        <authorList>
            <person name="Pombert J.-F."/>
            <person name="Haag K.L."/>
            <person name="Beidas S."/>
            <person name="Ebert D."/>
            <person name="Keeling P.J."/>
        </authorList>
    </citation>
    <scope>NUCLEOTIDE SEQUENCE [LARGE SCALE GENOMIC DNA]</scope>
    <source>
        <strain evidence="2 3">OC4</strain>
    </source>
</reference>
<comment type="caution">
    <text evidence="2">The sequence shown here is derived from an EMBL/GenBank/DDBJ whole genome shotgun (WGS) entry which is preliminary data.</text>
</comment>
<proteinExistence type="predicted"/>
<dbReference type="VEuPathDB" id="MicrosporidiaDB:M896_010120"/>
<feature type="region of interest" description="Disordered" evidence="1">
    <location>
        <begin position="1"/>
        <end position="49"/>
    </location>
</feature>
<dbReference type="OrthoDB" id="2190967at2759"/>
<sequence>MAEENSTFTNKPVQNDSNGSKDKEVPDTKDSSSSSDSSTSSKSKASSLKIEEGPKLIVPVFEQREALDEQIQAQIIVTLSKFTDKSPPTKISESLKSMLDSKFGKGWCVFAGAHFSGSCTFEEKYFAQITFGTYTITLFRIFIPNQ</sequence>
<dbReference type="Pfam" id="PF01221">
    <property type="entry name" value="Dynein_light"/>
    <property type="match status" value="1"/>
</dbReference>
<dbReference type="Gene3D" id="3.30.740.10">
    <property type="entry name" value="Protein Inhibitor Of Neuronal Nitric Oxide Synthase"/>
    <property type="match status" value="1"/>
</dbReference>
<dbReference type="InParanoid" id="A0A0B2UH22"/>
<dbReference type="GO" id="GO:0007017">
    <property type="term" value="P:microtubule-based process"/>
    <property type="evidence" value="ECO:0007669"/>
    <property type="project" value="InterPro"/>
</dbReference>
<keyword evidence="3" id="KW-1185">Reference proteome</keyword>
<feature type="compositionally biased region" description="Polar residues" evidence="1">
    <location>
        <begin position="1"/>
        <end position="18"/>
    </location>
</feature>
<dbReference type="AlphaFoldDB" id="A0A0B2UH22"/>
<dbReference type="InterPro" id="IPR001372">
    <property type="entry name" value="Dynein_light_chain_typ-1/2"/>
</dbReference>
<dbReference type="GO" id="GO:0030286">
    <property type="term" value="C:dynein complex"/>
    <property type="evidence" value="ECO:0007669"/>
    <property type="project" value="InterPro"/>
</dbReference>
<organism evidence="2 3">
    <name type="scientific">Ordospora colligata OC4</name>
    <dbReference type="NCBI Taxonomy" id="1354746"/>
    <lineage>
        <taxon>Eukaryota</taxon>
        <taxon>Fungi</taxon>
        <taxon>Fungi incertae sedis</taxon>
        <taxon>Microsporidia</taxon>
        <taxon>Ordosporidae</taxon>
        <taxon>Ordospora</taxon>
    </lineage>
</organism>
<accession>A0A0B2UH22</accession>
<protein>
    <submittedName>
        <fullName evidence="2">Dynein light chain</fullName>
    </submittedName>
</protein>
<dbReference type="SMART" id="SM01375">
    <property type="entry name" value="Dynein_light"/>
    <property type="match status" value="1"/>
</dbReference>
<name>A0A0B2UH22_9MICR</name>
<feature type="compositionally biased region" description="Basic and acidic residues" evidence="1">
    <location>
        <begin position="19"/>
        <end position="30"/>
    </location>
</feature>
<dbReference type="CDD" id="cd21450">
    <property type="entry name" value="DLC-like_DYNLL1-like"/>
    <property type="match status" value="1"/>
</dbReference>
<dbReference type="GeneID" id="26260855"/>
<dbReference type="EMBL" id="JOKQ01000001">
    <property type="protein sequence ID" value="KHN70361.1"/>
    <property type="molecule type" value="Genomic_DNA"/>
</dbReference>
<gene>
    <name evidence="2" type="ORF">M896_010120</name>
</gene>
<dbReference type="RefSeq" id="XP_014564403.1">
    <property type="nucleotide sequence ID" value="XM_014708917.1"/>
</dbReference>
<evidence type="ECO:0000313" key="3">
    <source>
        <dbReference type="Proteomes" id="UP000031056"/>
    </source>
</evidence>
<feature type="compositionally biased region" description="Low complexity" evidence="1">
    <location>
        <begin position="31"/>
        <end position="47"/>
    </location>
</feature>